<name>A0A9N9AAX7_9GLOM</name>
<gene>
    <name evidence="2" type="ORF">ALEPTO_LOCUS4608</name>
</gene>
<dbReference type="AlphaFoldDB" id="A0A9N9AAX7"/>
<dbReference type="EMBL" id="CAJVPS010001091">
    <property type="protein sequence ID" value="CAG8523861.1"/>
    <property type="molecule type" value="Genomic_DNA"/>
</dbReference>
<proteinExistence type="predicted"/>
<dbReference type="InterPro" id="IPR001810">
    <property type="entry name" value="F-box_dom"/>
</dbReference>
<feature type="domain" description="F-box" evidence="1">
    <location>
        <begin position="53"/>
        <end position="100"/>
    </location>
</feature>
<dbReference type="Pfam" id="PF12937">
    <property type="entry name" value="F-box-like"/>
    <property type="match status" value="1"/>
</dbReference>
<dbReference type="SMART" id="SM00256">
    <property type="entry name" value="FBOX"/>
    <property type="match status" value="1"/>
</dbReference>
<evidence type="ECO:0000259" key="1">
    <source>
        <dbReference type="PROSITE" id="PS50181"/>
    </source>
</evidence>
<reference evidence="2" key="1">
    <citation type="submission" date="2021-06" db="EMBL/GenBank/DDBJ databases">
        <authorList>
            <person name="Kallberg Y."/>
            <person name="Tangrot J."/>
            <person name="Rosling A."/>
        </authorList>
    </citation>
    <scope>NUCLEOTIDE SEQUENCE</scope>
    <source>
        <strain evidence="2">FL130A</strain>
    </source>
</reference>
<evidence type="ECO:0000313" key="2">
    <source>
        <dbReference type="EMBL" id="CAG8523861.1"/>
    </source>
</evidence>
<organism evidence="2 3">
    <name type="scientific">Ambispora leptoticha</name>
    <dbReference type="NCBI Taxonomy" id="144679"/>
    <lineage>
        <taxon>Eukaryota</taxon>
        <taxon>Fungi</taxon>
        <taxon>Fungi incertae sedis</taxon>
        <taxon>Mucoromycota</taxon>
        <taxon>Glomeromycotina</taxon>
        <taxon>Glomeromycetes</taxon>
        <taxon>Archaeosporales</taxon>
        <taxon>Ambisporaceae</taxon>
        <taxon>Ambispora</taxon>
    </lineage>
</organism>
<comment type="caution">
    <text evidence="2">The sequence shown here is derived from an EMBL/GenBank/DDBJ whole genome shotgun (WGS) entry which is preliminary data.</text>
</comment>
<evidence type="ECO:0000313" key="3">
    <source>
        <dbReference type="Proteomes" id="UP000789508"/>
    </source>
</evidence>
<dbReference type="OrthoDB" id="2322499at2759"/>
<protein>
    <submittedName>
        <fullName evidence="2">14322_t:CDS:1</fullName>
    </submittedName>
</protein>
<dbReference type="InterPro" id="IPR036047">
    <property type="entry name" value="F-box-like_dom_sf"/>
</dbReference>
<dbReference type="SUPFAM" id="SSF81383">
    <property type="entry name" value="F-box domain"/>
    <property type="match status" value="1"/>
</dbReference>
<keyword evidence="3" id="KW-1185">Reference proteome</keyword>
<sequence>MGAPLSTLNETIFINNTEITLPSSSTDTIKNGSNCHNTNIIPIFMSSTGQSTQAITHVIPPELFIDVFKNIPPQELFVVAQVCKLFRAILLSNQNIWRTSRLSFWPHLPLPPPDGMDEPAYIQLAMLEKGCQFCRKRKSGLKVYWAFQVRCCKDCLADMTISDFGLWSETSKELSSTDNDAPPIYPNIYAQLPYIVVNGFYGEETRYRTADVKMALTKYESNPEEYLAELVDVLKAENLKTFMAAVELRTAADDEARVHIIEERKDRIESILEEFSNDINEDGLPLYEPDVLEKCPSYKEEISLLDQPFTPKDEISFRNKLKYEHENLASEIAVRYRQEDILHEIWELIPSVEGCSIDCENPKHIEKRAKEKAQKSQPPSYIIPTTDCIFDCIDWCPSFTNPPFVNNDPRNNWSKEFLVYYLIPKLRQEAIEVQKNVRPLPYWTVKGAAEHKILSVAKVFRCRLCYDNNRVFDYRGVDAHLQNRIHSPGALDTMEIAEVDVMRALKAICKV</sequence>
<accession>A0A9N9AAX7</accession>
<dbReference type="Proteomes" id="UP000789508">
    <property type="component" value="Unassembled WGS sequence"/>
</dbReference>
<dbReference type="Gene3D" id="1.20.1280.50">
    <property type="match status" value="1"/>
</dbReference>
<dbReference type="PROSITE" id="PS50181">
    <property type="entry name" value="FBOX"/>
    <property type="match status" value="1"/>
</dbReference>